<feature type="region of interest" description="Disordered" evidence="1">
    <location>
        <begin position="74"/>
        <end position="94"/>
    </location>
</feature>
<organism evidence="2 3">
    <name type="scientific">Effrenium voratum</name>
    <dbReference type="NCBI Taxonomy" id="2562239"/>
    <lineage>
        <taxon>Eukaryota</taxon>
        <taxon>Sar</taxon>
        <taxon>Alveolata</taxon>
        <taxon>Dinophyceae</taxon>
        <taxon>Suessiales</taxon>
        <taxon>Symbiodiniaceae</taxon>
        <taxon>Effrenium</taxon>
    </lineage>
</organism>
<sequence>MAEAQEKEIRQVKLPVGWEGLSLKSHDGRLLVSEVPKACFSSKSFESSGAKPQELRTLTRVERQVDGVFEGDEILTVNGEPPPSAAPGESLPRDESIRCEFGIHSWRG</sequence>
<proteinExistence type="predicted"/>
<dbReference type="EMBL" id="CAUJNA010003760">
    <property type="protein sequence ID" value="CAJ1409263.1"/>
    <property type="molecule type" value="Genomic_DNA"/>
</dbReference>
<name>A0AA36JN36_9DINO</name>
<evidence type="ECO:0000313" key="3">
    <source>
        <dbReference type="Proteomes" id="UP001178507"/>
    </source>
</evidence>
<dbReference type="AlphaFoldDB" id="A0AA36JN36"/>
<evidence type="ECO:0000313" key="2">
    <source>
        <dbReference type="EMBL" id="CAJ1409263.1"/>
    </source>
</evidence>
<keyword evidence="3" id="KW-1185">Reference proteome</keyword>
<comment type="caution">
    <text evidence="2">The sequence shown here is derived from an EMBL/GenBank/DDBJ whole genome shotgun (WGS) entry which is preliminary data.</text>
</comment>
<evidence type="ECO:0000256" key="1">
    <source>
        <dbReference type="SAM" id="MobiDB-lite"/>
    </source>
</evidence>
<gene>
    <name evidence="2" type="ORF">EVOR1521_LOCUS30419</name>
</gene>
<accession>A0AA36JN36</accession>
<dbReference type="Proteomes" id="UP001178507">
    <property type="component" value="Unassembled WGS sequence"/>
</dbReference>
<protein>
    <submittedName>
        <fullName evidence="2">Uncharacterized protein</fullName>
    </submittedName>
</protein>
<reference evidence="2" key="1">
    <citation type="submission" date="2023-08" db="EMBL/GenBank/DDBJ databases">
        <authorList>
            <person name="Chen Y."/>
            <person name="Shah S."/>
            <person name="Dougan E. K."/>
            <person name="Thang M."/>
            <person name="Chan C."/>
        </authorList>
    </citation>
    <scope>NUCLEOTIDE SEQUENCE</scope>
</reference>